<evidence type="ECO:0000313" key="3">
    <source>
        <dbReference type="Proteomes" id="UP000298390"/>
    </source>
</evidence>
<dbReference type="EMBL" id="SEKV01000034">
    <property type="protein sequence ID" value="TFY68260.1"/>
    <property type="molecule type" value="Genomic_DNA"/>
</dbReference>
<gene>
    <name evidence="2" type="ORF">EVJ58_g1104</name>
</gene>
<dbReference type="AlphaFoldDB" id="A0A4Y9Z2K0"/>
<reference evidence="2 3" key="1">
    <citation type="submission" date="2019-01" db="EMBL/GenBank/DDBJ databases">
        <title>Genome sequencing of the rare red list fungi Fomitopsis rosea.</title>
        <authorList>
            <person name="Buettner E."/>
            <person name="Kellner H."/>
        </authorList>
    </citation>
    <scope>NUCLEOTIDE SEQUENCE [LARGE SCALE GENOMIC DNA]</scope>
    <source>
        <strain evidence="2 3">DSM 105464</strain>
    </source>
</reference>
<evidence type="ECO:0000256" key="1">
    <source>
        <dbReference type="SAM" id="MobiDB-lite"/>
    </source>
</evidence>
<sequence>MPIPHPCSSSGSGSPYAVMVIYDINHRSYRVRSEWHTVCEDDSKGFESRMVREDLEKFLIPPPSTTILTGRRGEVVCVWRLGKDGVEKAQVVEEARSGIQCLRVDLSLVHQRYAIQEIVEVYADNGAPDVPMIAKEEHEDAQEALPLRKRSPYGPIDDNGEEPIHPMRRCSTSPLNASFDDSGTLTVSSTGSDVDGVANSSPLDNDTTKDPLSAAQEGQLVDSIPLLEDKPSVIAARGPLRLVSHDYTEDLQSNSVHSFSDSSSGFLTAWSSDSLMLSASTAGSPLKSVPAPFPNSGSNVSSAGFEQPESPASLAFPISSASQSADNLDDYLQRGLASEFAWSDSVEFVEHLERLPDPTARLVYSCNRAWSHYTDIVFEMDDVKAAKFELELKVTAYRDDHGPPGYSGGHDGGAYSARTSWFTLHWPVLIIHVRARAFIIQISPRPLRLPLLYLRGHGGINYEQLGLKLKLYFADSRLLALPLRKPIAFRPRLPP</sequence>
<feature type="compositionally biased region" description="Polar residues" evidence="1">
    <location>
        <begin position="175"/>
        <end position="205"/>
    </location>
</feature>
<evidence type="ECO:0000313" key="2">
    <source>
        <dbReference type="EMBL" id="TFY68260.1"/>
    </source>
</evidence>
<feature type="region of interest" description="Disordered" evidence="1">
    <location>
        <begin position="175"/>
        <end position="211"/>
    </location>
</feature>
<accession>A0A4Y9Z2K0</accession>
<proteinExistence type="predicted"/>
<protein>
    <submittedName>
        <fullName evidence="2">Uncharacterized protein</fullName>
    </submittedName>
</protein>
<dbReference type="Proteomes" id="UP000298390">
    <property type="component" value="Unassembled WGS sequence"/>
</dbReference>
<comment type="caution">
    <text evidence="2">The sequence shown here is derived from an EMBL/GenBank/DDBJ whole genome shotgun (WGS) entry which is preliminary data.</text>
</comment>
<organism evidence="2 3">
    <name type="scientific">Rhodofomes roseus</name>
    <dbReference type="NCBI Taxonomy" id="34475"/>
    <lineage>
        <taxon>Eukaryota</taxon>
        <taxon>Fungi</taxon>
        <taxon>Dikarya</taxon>
        <taxon>Basidiomycota</taxon>
        <taxon>Agaricomycotina</taxon>
        <taxon>Agaricomycetes</taxon>
        <taxon>Polyporales</taxon>
        <taxon>Rhodofomes</taxon>
    </lineage>
</organism>
<name>A0A4Y9Z2K0_9APHY</name>